<dbReference type="Proteomes" id="UP000265703">
    <property type="component" value="Unassembled WGS sequence"/>
</dbReference>
<keyword evidence="7" id="KW-1185">Reference proteome</keyword>
<dbReference type="InterPro" id="IPR006134">
    <property type="entry name" value="DNA-dir_DNA_pol_B_multi_dom"/>
</dbReference>
<name>A0A397S104_9GLOM</name>
<dbReference type="InterPro" id="IPR023211">
    <property type="entry name" value="DNA_pol_palm_dom_sf"/>
</dbReference>
<dbReference type="OrthoDB" id="2419652at2759"/>
<dbReference type="SUPFAM" id="SSF56672">
    <property type="entry name" value="DNA/RNA polymerases"/>
    <property type="match status" value="1"/>
</dbReference>
<evidence type="ECO:0000259" key="5">
    <source>
        <dbReference type="Pfam" id="PF00136"/>
    </source>
</evidence>
<accession>A0A397S104</accession>
<evidence type="ECO:0000256" key="3">
    <source>
        <dbReference type="ARBA" id="ARBA00022695"/>
    </source>
</evidence>
<evidence type="ECO:0000313" key="7">
    <source>
        <dbReference type="Proteomes" id="UP000265703"/>
    </source>
</evidence>
<reference evidence="6 7" key="1">
    <citation type="submission" date="2018-06" db="EMBL/GenBank/DDBJ databases">
        <title>Comparative genomics reveals the genomic features of Rhizophagus irregularis, R. cerebriforme, R. diaphanum and Gigaspora rosea, and their symbiotic lifestyle signature.</title>
        <authorList>
            <person name="Morin E."/>
            <person name="San Clemente H."/>
            <person name="Chen E.C.H."/>
            <person name="De La Providencia I."/>
            <person name="Hainaut M."/>
            <person name="Kuo A."/>
            <person name="Kohler A."/>
            <person name="Murat C."/>
            <person name="Tang N."/>
            <person name="Roy S."/>
            <person name="Loubradou J."/>
            <person name="Henrissat B."/>
            <person name="Grigoriev I.V."/>
            <person name="Corradi N."/>
            <person name="Roux C."/>
            <person name="Martin F.M."/>
        </authorList>
    </citation>
    <scope>NUCLEOTIDE SEQUENCE [LARGE SCALE GENOMIC DNA]</scope>
    <source>
        <strain evidence="6 7">DAOM 227022</strain>
    </source>
</reference>
<proteinExistence type="predicted"/>
<dbReference type="GO" id="GO:0000166">
    <property type="term" value="F:nucleotide binding"/>
    <property type="evidence" value="ECO:0007669"/>
    <property type="project" value="InterPro"/>
</dbReference>
<dbReference type="Gene3D" id="3.90.1600.10">
    <property type="entry name" value="Palm domain of DNA polymerase"/>
    <property type="match status" value="1"/>
</dbReference>
<protein>
    <recommendedName>
        <fullName evidence="1">DNA-directed DNA polymerase</fullName>
        <ecNumber evidence="1">2.7.7.7</ecNumber>
    </recommendedName>
</protein>
<evidence type="ECO:0000313" key="6">
    <source>
        <dbReference type="EMBL" id="RIA79608.1"/>
    </source>
</evidence>
<dbReference type="InterPro" id="IPR043502">
    <property type="entry name" value="DNA/RNA_pol_sf"/>
</dbReference>
<evidence type="ECO:0000256" key="2">
    <source>
        <dbReference type="ARBA" id="ARBA00022679"/>
    </source>
</evidence>
<dbReference type="EMBL" id="QKYT01001217">
    <property type="protein sequence ID" value="RIA79608.1"/>
    <property type="molecule type" value="Genomic_DNA"/>
</dbReference>
<dbReference type="AlphaFoldDB" id="A0A397S104"/>
<dbReference type="GO" id="GO:0003677">
    <property type="term" value="F:DNA binding"/>
    <property type="evidence" value="ECO:0007669"/>
    <property type="project" value="InterPro"/>
</dbReference>
<keyword evidence="3" id="KW-0548">Nucleotidyltransferase</keyword>
<dbReference type="GO" id="GO:0003887">
    <property type="term" value="F:DNA-directed DNA polymerase activity"/>
    <property type="evidence" value="ECO:0007669"/>
    <property type="project" value="UniProtKB-KW"/>
</dbReference>
<feature type="domain" description="DNA-directed DNA polymerase family B multifunctional" evidence="5">
    <location>
        <begin position="61"/>
        <end position="217"/>
    </location>
</feature>
<organism evidence="6 7">
    <name type="scientific">Glomus cerebriforme</name>
    <dbReference type="NCBI Taxonomy" id="658196"/>
    <lineage>
        <taxon>Eukaryota</taxon>
        <taxon>Fungi</taxon>
        <taxon>Fungi incertae sedis</taxon>
        <taxon>Mucoromycota</taxon>
        <taxon>Glomeromycotina</taxon>
        <taxon>Glomeromycetes</taxon>
        <taxon>Glomerales</taxon>
        <taxon>Glomeraceae</taxon>
        <taxon>Glomus</taxon>
    </lineage>
</organism>
<keyword evidence="2" id="KW-0808">Transferase</keyword>
<evidence type="ECO:0000256" key="4">
    <source>
        <dbReference type="ARBA" id="ARBA00022932"/>
    </source>
</evidence>
<comment type="caution">
    <text evidence="6">The sequence shown here is derived from an EMBL/GenBank/DDBJ whole genome shotgun (WGS) entry which is preliminary data.</text>
</comment>
<keyword evidence="4" id="KW-0239">DNA-directed DNA polymerase</keyword>
<gene>
    <name evidence="6" type="ORF">C1645_745805</name>
</gene>
<dbReference type="Pfam" id="PF00136">
    <property type="entry name" value="DNA_pol_B"/>
    <property type="match status" value="1"/>
</dbReference>
<evidence type="ECO:0000256" key="1">
    <source>
        <dbReference type="ARBA" id="ARBA00012417"/>
    </source>
</evidence>
<dbReference type="EC" id="2.7.7.7" evidence="1"/>
<sequence>MKGLYPKVLEELLIKRNLLKSCLAPLKDKKEELEKEISLAKARDGDNTDALKSEYSSVCFNVACLDTKQFALKVYINIFYGKAGNSGSPFFLRVLVSGVTSAGQRNIKLIADLIRRKGFGIKYRNTNLLYLICPEEYFQKYDEKYILEKISKEKYWEKMVEISMKTMSELQGEVNDFLRKDNRSSYLKMVYKGVLFPVVFTEKKKYYSIPHTSKPNFNNKLFI</sequence>